<dbReference type="AlphaFoldDB" id="A0A920CL56"/>
<protein>
    <submittedName>
        <fullName evidence="2">Uncharacterized protein</fullName>
    </submittedName>
</protein>
<organism evidence="2 3">
    <name type="scientific">Paenibacillus apis</name>
    <dbReference type="NCBI Taxonomy" id="1792174"/>
    <lineage>
        <taxon>Bacteria</taxon>
        <taxon>Bacillati</taxon>
        <taxon>Bacillota</taxon>
        <taxon>Bacilli</taxon>
        <taxon>Bacillales</taxon>
        <taxon>Paenibacillaceae</taxon>
        <taxon>Paenibacillus</taxon>
    </lineage>
</organism>
<feature type="transmembrane region" description="Helical" evidence="1">
    <location>
        <begin position="53"/>
        <end position="70"/>
    </location>
</feature>
<evidence type="ECO:0000313" key="2">
    <source>
        <dbReference type="EMBL" id="GIO43165.1"/>
    </source>
</evidence>
<dbReference type="EMBL" id="BORS01000009">
    <property type="protein sequence ID" value="GIO43165.1"/>
    <property type="molecule type" value="Genomic_DNA"/>
</dbReference>
<dbReference type="Proteomes" id="UP000678895">
    <property type="component" value="Unassembled WGS sequence"/>
</dbReference>
<keyword evidence="1" id="KW-0812">Transmembrane</keyword>
<proteinExistence type="predicted"/>
<keyword evidence="3" id="KW-1185">Reference proteome</keyword>
<evidence type="ECO:0000256" key="1">
    <source>
        <dbReference type="SAM" id="Phobius"/>
    </source>
</evidence>
<keyword evidence="1" id="KW-0472">Membrane</keyword>
<name>A0A920CL56_9BACL</name>
<accession>A0A920CL56</accession>
<sequence>MSQIWYDNLVLCFLSLFGMLLFYLFERLAKAIHKSRGTTPKWSYDDPEYLRSGIYMLGVLIIFLIVEAIIKG</sequence>
<comment type="caution">
    <text evidence="2">The sequence shown here is derived from an EMBL/GenBank/DDBJ whole genome shotgun (WGS) entry which is preliminary data.</text>
</comment>
<keyword evidence="1" id="KW-1133">Transmembrane helix</keyword>
<evidence type="ECO:0000313" key="3">
    <source>
        <dbReference type="Proteomes" id="UP000678895"/>
    </source>
</evidence>
<gene>
    <name evidence="2" type="ORF">J41TS4_29230</name>
</gene>
<reference evidence="2" key="1">
    <citation type="submission" date="2021-03" db="EMBL/GenBank/DDBJ databases">
        <title>Antimicrobial resistance genes in bacteria isolated from Japanese honey, and their potential for conferring macrolide and lincosamide resistance in the American foulbrood pathogen Paenibacillus larvae.</title>
        <authorList>
            <person name="Okamoto M."/>
            <person name="Kumagai M."/>
            <person name="Kanamori H."/>
            <person name="Takamatsu D."/>
        </authorList>
    </citation>
    <scope>NUCLEOTIDE SEQUENCE</scope>
    <source>
        <strain evidence="2">J41TS4</strain>
    </source>
</reference>